<dbReference type="InterPro" id="IPR000701">
    <property type="entry name" value="SuccDH_FuR_B_TM-su"/>
</dbReference>
<evidence type="ECO:0000256" key="6">
    <source>
        <dbReference type="ARBA" id="ARBA00023004"/>
    </source>
</evidence>
<keyword evidence="6" id="KW-0408">Iron</keyword>
<evidence type="ECO:0000256" key="7">
    <source>
        <dbReference type="ARBA" id="ARBA00023136"/>
    </source>
</evidence>
<dbReference type="GO" id="GO:0006121">
    <property type="term" value="P:mitochondrial electron transport, succinate to ubiquinone"/>
    <property type="evidence" value="ECO:0007669"/>
    <property type="project" value="TreeGrafter"/>
</dbReference>
<keyword evidence="4" id="KW-0479">Metal-binding</keyword>
<keyword evidence="3 8" id="KW-0812">Transmembrane</keyword>
<sequence>MMSIRSAMRPRLQPLVQRAVQQNGVRPMTVLSKASEEEYKKMNYNERMKRTGRPVSPHVTIYALPIAAVASITNRITGVMLSFGGLGIGALELAVGPGTSLTVMESIGSSGFLVASSAKLAVAFPVVYHYLGALRHFVWDYYPDKFLNNDAVAKSSTVLFGSAGLISLGFAIA</sequence>
<keyword evidence="7 8" id="KW-0472">Membrane</keyword>
<feature type="transmembrane region" description="Helical" evidence="8">
    <location>
        <begin position="151"/>
        <end position="172"/>
    </location>
</feature>
<feature type="transmembrane region" description="Helical" evidence="8">
    <location>
        <begin position="79"/>
        <end position="99"/>
    </location>
</feature>
<proteinExistence type="predicted"/>
<evidence type="ECO:0000256" key="5">
    <source>
        <dbReference type="ARBA" id="ARBA00022989"/>
    </source>
</evidence>
<evidence type="ECO:0000256" key="3">
    <source>
        <dbReference type="ARBA" id="ARBA00022692"/>
    </source>
</evidence>
<comment type="subcellular location">
    <subcellularLocation>
        <location evidence="1">Membrane</location>
    </subcellularLocation>
</comment>
<dbReference type="GO" id="GO:0046872">
    <property type="term" value="F:metal ion binding"/>
    <property type="evidence" value="ECO:0007669"/>
    <property type="project" value="UniProtKB-KW"/>
</dbReference>
<dbReference type="SUPFAM" id="SSF81343">
    <property type="entry name" value="Fumarate reductase respiratory complex transmembrane subunits"/>
    <property type="match status" value="1"/>
</dbReference>
<reference evidence="9" key="1">
    <citation type="submission" date="2021-01" db="EMBL/GenBank/DDBJ databases">
        <authorList>
            <person name="Corre E."/>
            <person name="Pelletier E."/>
            <person name="Niang G."/>
            <person name="Scheremetjew M."/>
            <person name="Finn R."/>
            <person name="Kale V."/>
            <person name="Holt S."/>
            <person name="Cochrane G."/>
            <person name="Meng A."/>
            <person name="Brown T."/>
            <person name="Cohen L."/>
        </authorList>
    </citation>
    <scope>NUCLEOTIDE SEQUENCE</scope>
    <source>
        <strain evidence="9">10249 10 AB</strain>
    </source>
</reference>
<feature type="transmembrane region" description="Helical" evidence="8">
    <location>
        <begin position="55"/>
        <end position="73"/>
    </location>
</feature>
<dbReference type="PANTHER" id="PTHR10978:SF5">
    <property type="entry name" value="SUCCINATE DEHYDROGENASE CYTOCHROME B560 SUBUNIT, MITOCHONDRIAL"/>
    <property type="match status" value="1"/>
</dbReference>
<dbReference type="Pfam" id="PF01127">
    <property type="entry name" value="Sdh_cyt"/>
    <property type="match status" value="1"/>
</dbReference>
<evidence type="ECO:0000256" key="1">
    <source>
        <dbReference type="ARBA" id="ARBA00004370"/>
    </source>
</evidence>
<dbReference type="GO" id="GO:0016020">
    <property type="term" value="C:membrane"/>
    <property type="evidence" value="ECO:0007669"/>
    <property type="project" value="UniProtKB-SubCell"/>
</dbReference>
<dbReference type="GO" id="GO:0009055">
    <property type="term" value="F:electron transfer activity"/>
    <property type="evidence" value="ECO:0007669"/>
    <property type="project" value="InterPro"/>
</dbReference>
<evidence type="ECO:0000256" key="4">
    <source>
        <dbReference type="ARBA" id="ARBA00022723"/>
    </source>
</evidence>
<dbReference type="AlphaFoldDB" id="A0A7S4AFF3"/>
<name>A0A7S4AFF3_9STRA</name>
<dbReference type="EMBL" id="HBIX01008244">
    <property type="protein sequence ID" value="CAE0713620.1"/>
    <property type="molecule type" value="Transcribed_RNA"/>
</dbReference>
<accession>A0A7S4AFF3</accession>
<dbReference type="NCBIfam" id="TIGR02970">
    <property type="entry name" value="succ_dehyd_cytB"/>
    <property type="match status" value="1"/>
</dbReference>
<organism evidence="9">
    <name type="scientific">Pseudo-nitzschia australis</name>
    <dbReference type="NCBI Taxonomy" id="44445"/>
    <lineage>
        <taxon>Eukaryota</taxon>
        <taxon>Sar</taxon>
        <taxon>Stramenopiles</taxon>
        <taxon>Ochrophyta</taxon>
        <taxon>Bacillariophyta</taxon>
        <taxon>Bacillariophyceae</taxon>
        <taxon>Bacillariophycidae</taxon>
        <taxon>Bacillariales</taxon>
        <taxon>Bacillariaceae</taxon>
        <taxon>Pseudo-nitzschia</taxon>
    </lineage>
</organism>
<evidence type="ECO:0000256" key="2">
    <source>
        <dbReference type="ARBA" id="ARBA00022617"/>
    </source>
</evidence>
<protein>
    <recommendedName>
        <fullName evidence="10">Succinate dehydrogenase cytochrome b560 subunit</fullName>
    </recommendedName>
</protein>
<keyword evidence="2" id="KW-0349">Heme</keyword>
<dbReference type="InterPro" id="IPR014314">
    <property type="entry name" value="Succ_DH_cytb556"/>
</dbReference>
<dbReference type="GO" id="GO:0006099">
    <property type="term" value="P:tricarboxylic acid cycle"/>
    <property type="evidence" value="ECO:0007669"/>
    <property type="project" value="InterPro"/>
</dbReference>
<gene>
    <name evidence="9" type="ORF">PAUS00366_LOCUS6372</name>
</gene>
<evidence type="ECO:0000256" key="8">
    <source>
        <dbReference type="SAM" id="Phobius"/>
    </source>
</evidence>
<feature type="transmembrane region" description="Helical" evidence="8">
    <location>
        <begin position="111"/>
        <end position="131"/>
    </location>
</feature>
<dbReference type="PANTHER" id="PTHR10978">
    <property type="entry name" value="SUCCINATE DEHYDROGENASE CYTOCHROME B560 SUBUNIT"/>
    <property type="match status" value="1"/>
</dbReference>
<dbReference type="GO" id="GO:0005739">
    <property type="term" value="C:mitochondrion"/>
    <property type="evidence" value="ECO:0007669"/>
    <property type="project" value="GOC"/>
</dbReference>
<dbReference type="CDD" id="cd03499">
    <property type="entry name" value="SQR_TypeC_SdhC"/>
    <property type="match status" value="1"/>
</dbReference>
<dbReference type="Gene3D" id="1.20.1300.10">
    <property type="entry name" value="Fumarate reductase/succinate dehydrogenase, transmembrane subunit"/>
    <property type="match status" value="1"/>
</dbReference>
<evidence type="ECO:0000313" key="9">
    <source>
        <dbReference type="EMBL" id="CAE0713620.1"/>
    </source>
</evidence>
<dbReference type="InterPro" id="IPR034804">
    <property type="entry name" value="SQR/QFR_C/D"/>
</dbReference>
<keyword evidence="5 8" id="KW-1133">Transmembrane helix</keyword>
<evidence type="ECO:0008006" key="10">
    <source>
        <dbReference type="Google" id="ProtNLM"/>
    </source>
</evidence>